<evidence type="ECO:0000313" key="4">
    <source>
        <dbReference type="EMBL" id="CDG82302.1"/>
    </source>
</evidence>
<gene>
    <name evidence="4" type="primary">epaO</name>
    <name evidence="4" type="ORF">GJA_1664</name>
</gene>
<evidence type="ECO:0000256" key="1">
    <source>
        <dbReference type="ARBA" id="ARBA00009226"/>
    </source>
</evidence>
<dbReference type="PANTHER" id="PTHR30034:SF5">
    <property type="entry name" value="SECRETION SYSTEM APPARATUS PROTEIN SSAQ"/>
    <property type="match status" value="1"/>
</dbReference>
<dbReference type="GO" id="GO:0030254">
    <property type="term" value="P:protein secretion by the type III secretion system"/>
    <property type="evidence" value="ECO:0007669"/>
    <property type="project" value="InterPro"/>
</dbReference>
<evidence type="ECO:0000259" key="3">
    <source>
        <dbReference type="Pfam" id="PF01052"/>
    </source>
</evidence>
<organism evidence="4 5">
    <name type="scientific">Janthinobacterium agaricidamnosum NBRC 102515 = DSM 9628</name>
    <dbReference type="NCBI Taxonomy" id="1349767"/>
    <lineage>
        <taxon>Bacteria</taxon>
        <taxon>Pseudomonadati</taxon>
        <taxon>Pseudomonadota</taxon>
        <taxon>Betaproteobacteria</taxon>
        <taxon>Burkholderiales</taxon>
        <taxon>Oxalobacteraceae</taxon>
        <taxon>Janthinobacterium</taxon>
    </lineage>
</organism>
<dbReference type="EMBL" id="HG322949">
    <property type="protein sequence ID" value="CDG82302.1"/>
    <property type="molecule type" value="Genomic_DNA"/>
</dbReference>
<dbReference type="SUPFAM" id="SSF101801">
    <property type="entry name" value="Surface presentation of antigens (SPOA)"/>
    <property type="match status" value="1"/>
</dbReference>
<dbReference type="eggNOG" id="COG1886">
    <property type="taxonomic scope" value="Bacteria"/>
</dbReference>
<sequence>MSYFVAPGRATALDLTPTRVTAQFAALTRQLGGGMQADCGAIALSLTLAPAASLDAAGSDEALVFDGPHGAVTVQQGVRLLRALTGIDLSSAAMQGPHWAWLEAAALARLRGTPLAFAQTVRLAAPDAAPDTGADGDLLALALSLEDAGQRGAVHRIVTRASASVATWRACLADPLWRAVPRAALSDAFLPNPQPVLLARHRLPLALLQTLRPGDIVLPDHPYFDCAGAGLLSLGAQRLGVQFHAPRSLIITAMEQTMDYYTASDYETEPDYPSGHGAEHPAHYQENHQADFPAEHQDYRADQQADYRADHQADYQAGYEAQPPAAPLAPPAAEPAHAEPRSTSVEQLPLSLDFVLGQLNLNLGQMRQLAPGVVLELGQGTPASIGVMCGGRLLGRGEAVNVDGKLGVRLTEWTEQA</sequence>
<dbReference type="InterPro" id="IPR036429">
    <property type="entry name" value="SpoA-like_sf"/>
</dbReference>
<evidence type="ECO:0000313" key="5">
    <source>
        <dbReference type="Proteomes" id="UP000027604"/>
    </source>
</evidence>
<dbReference type="KEGG" id="jag:GJA_1664"/>
<dbReference type="InterPro" id="IPR013385">
    <property type="entry name" value="T3SS_SpaO/YscQ/SpaO"/>
</dbReference>
<feature type="compositionally biased region" description="Pro residues" evidence="2">
    <location>
        <begin position="324"/>
        <end position="333"/>
    </location>
</feature>
<dbReference type="PRINTS" id="PR00956">
    <property type="entry name" value="FLGMOTORFLIN"/>
</dbReference>
<name>W0V4V3_9BURK</name>
<dbReference type="Gene3D" id="2.30.330.10">
    <property type="entry name" value="SpoA-like"/>
    <property type="match status" value="1"/>
</dbReference>
<dbReference type="RefSeq" id="WP_038490702.1">
    <property type="nucleotide sequence ID" value="NZ_BCTH01000007.1"/>
</dbReference>
<dbReference type="PANTHER" id="PTHR30034">
    <property type="entry name" value="FLAGELLAR MOTOR SWITCH PROTEIN FLIM"/>
    <property type="match status" value="1"/>
</dbReference>
<dbReference type="GO" id="GO:0003774">
    <property type="term" value="F:cytoskeletal motor activity"/>
    <property type="evidence" value="ECO:0007669"/>
    <property type="project" value="InterPro"/>
</dbReference>
<dbReference type="PATRIC" id="fig|1349767.4.peg.3342"/>
<dbReference type="GO" id="GO:0050918">
    <property type="term" value="P:positive chemotaxis"/>
    <property type="evidence" value="ECO:0007669"/>
    <property type="project" value="TreeGrafter"/>
</dbReference>
<dbReference type="InterPro" id="IPR001172">
    <property type="entry name" value="FliN_T3SS_HrcQb"/>
</dbReference>
<dbReference type="AlphaFoldDB" id="W0V4V3"/>
<comment type="similarity">
    <text evidence="1">Belongs to the FliN/MopA/SpaO family.</text>
</comment>
<protein>
    <recommendedName>
        <fullName evidence="3">Flagellar motor switch protein FliN-like C-terminal domain-containing protein</fullName>
    </recommendedName>
</protein>
<accession>W0V4V3</accession>
<evidence type="ECO:0000256" key="2">
    <source>
        <dbReference type="SAM" id="MobiDB-lite"/>
    </source>
</evidence>
<feature type="domain" description="Flagellar motor switch protein FliN-like C-terminal" evidence="3">
    <location>
        <begin position="345"/>
        <end position="414"/>
    </location>
</feature>
<dbReference type="Proteomes" id="UP000027604">
    <property type="component" value="Chromosome I"/>
</dbReference>
<reference evidence="4 5" key="1">
    <citation type="journal article" date="2015" name="Genome Announc.">
        <title>Genome Sequence of Mushroom Soft-Rot Pathogen Janthinobacterium agaricidamnosum.</title>
        <authorList>
            <person name="Graupner K."/>
            <person name="Lackner G."/>
            <person name="Hertweck C."/>
        </authorList>
    </citation>
    <scope>NUCLEOTIDE SEQUENCE [LARGE SCALE GENOMIC DNA]</scope>
    <source>
        <strain evidence="5">NBRC 102515 / DSM 9628</strain>
    </source>
</reference>
<dbReference type="STRING" id="1349767.GJA_1664"/>
<dbReference type="Pfam" id="PF01052">
    <property type="entry name" value="FliMN_C"/>
    <property type="match status" value="1"/>
</dbReference>
<dbReference type="NCBIfam" id="TIGR02551">
    <property type="entry name" value="SpaO_YscQ"/>
    <property type="match status" value="1"/>
</dbReference>
<feature type="region of interest" description="Disordered" evidence="2">
    <location>
        <begin position="321"/>
        <end position="343"/>
    </location>
</feature>
<dbReference type="HOGENOM" id="CLU_729026_0_0_4"/>
<proteinExistence type="inferred from homology"/>
<keyword evidence="5" id="KW-1185">Reference proteome</keyword>
<dbReference type="GO" id="GO:0071978">
    <property type="term" value="P:bacterial-type flagellum-dependent swarming motility"/>
    <property type="evidence" value="ECO:0007669"/>
    <property type="project" value="TreeGrafter"/>
</dbReference>
<dbReference type="GO" id="GO:0009425">
    <property type="term" value="C:bacterial-type flagellum basal body"/>
    <property type="evidence" value="ECO:0007669"/>
    <property type="project" value="InterPro"/>
</dbReference>
<dbReference type="InterPro" id="IPR001543">
    <property type="entry name" value="FliN-like_C"/>
</dbReference>